<keyword evidence="5" id="KW-1185">Reference proteome</keyword>
<sequence>MAELEATSGAAGAPAAPRHHQRPLTPATPDGRCAVPVAIISDPGEDLDDEMATLLLRCLVDEGTLDPRCVVCNLAPAAARARLMRGTLDMLGLEDVPVGVGSAGGSASHRDTFSHLAAGYIAGADAPVEDGQALLARVFAAARDGSLTLLCISALTDAREFLAKHEGLFLRKIREVVIMGGVAPSAAGLVPDTAANNAFDEAASAALYADLQKLRVPMVVVTREAAYACPVPRRVYDDIAATGSPIGVRLQAAQRTSITALWRRTHASGAERLGLPARCGPAWFLDTFCGGAGGGRGVEDEVWDLVRSFNMYDAVALIAASPRLRREHFDPTVVAVGGVDHAVIGLSRDESGVRDVDGLRAFLTDGFLRGIRSPLCSPKPRPRKPTAS</sequence>
<evidence type="ECO:0000256" key="1">
    <source>
        <dbReference type="ARBA" id="ARBA00009176"/>
    </source>
</evidence>
<protein>
    <recommendedName>
        <fullName evidence="3">Inosine/uridine-preferring nucleoside hydrolase domain-containing protein</fullName>
    </recommendedName>
</protein>
<gene>
    <name evidence="4" type="ORF">SO694_00011348</name>
</gene>
<reference evidence="4 5" key="1">
    <citation type="submission" date="2024-03" db="EMBL/GenBank/DDBJ databases">
        <title>Aureococcus anophagefferens CCMP1851 and Kratosvirus quantuckense: Draft genome of a second virus-susceptible host strain in the model system.</title>
        <authorList>
            <person name="Chase E."/>
            <person name="Truchon A.R."/>
            <person name="Schepens W."/>
            <person name="Wilhelm S.W."/>
        </authorList>
    </citation>
    <scope>NUCLEOTIDE SEQUENCE [LARGE SCALE GENOMIC DNA]</scope>
    <source>
        <strain evidence="4 5">CCMP1851</strain>
    </source>
</reference>
<dbReference type="Gene3D" id="3.90.245.10">
    <property type="entry name" value="Ribonucleoside hydrolase-like"/>
    <property type="match status" value="1"/>
</dbReference>
<evidence type="ECO:0000313" key="4">
    <source>
        <dbReference type="EMBL" id="KAK7254519.1"/>
    </source>
</evidence>
<dbReference type="InterPro" id="IPR036452">
    <property type="entry name" value="Ribo_hydro-like"/>
</dbReference>
<proteinExistence type="inferred from homology"/>
<dbReference type="InterPro" id="IPR001910">
    <property type="entry name" value="Inosine/uridine_hydrolase_dom"/>
</dbReference>
<dbReference type="Proteomes" id="UP001363151">
    <property type="component" value="Unassembled WGS sequence"/>
</dbReference>
<dbReference type="EMBL" id="JBBJCI010000024">
    <property type="protein sequence ID" value="KAK7254519.1"/>
    <property type="molecule type" value="Genomic_DNA"/>
</dbReference>
<accession>A0ABR1GEU1</accession>
<evidence type="ECO:0000313" key="5">
    <source>
        <dbReference type="Proteomes" id="UP001363151"/>
    </source>
</evidence>
<feature type="domain" description="Inosine/uridine-preferring nucleoside hydrolase" evidence="3">
    <location>
        <begin position="42"/>
        <end position="248"/>
    </location>
</feature>
<evidence type="ECO:0000256" key="2">
    <source>
        <dbReference type="SAM" id="MobiDB-lite"/>
    </source>
</evidence>
<dbReference type="SUPFAM" id="SSF53590">
    <property type="entry name" value="Nucleoside hydrolase"/>
    <property type="match status" value="1"/>
</dbReference>
<feature type="region of interest" description="Disordered" evidence="2">
    <location>
        <begin position="1"/>
        <end position="30"/>
    </location>
</feature>
<organism evidence="4 5">
    <name type="scientific">Aureococcus anophagefferens</name>
    <name type="common">Harmful bloom alga</name>
    <dbReference type="NCBI Taxonomy" id="44056"/>
    <lineage>
        <taxon>Eukaryota</taxon>
        <taxon>Sar</taxon>
        <taxon>Stramenopiles</taxon>
        <taxon>Ochrophyta</taxon>
        <taxon>Pelagophyceae</taxon>
        <taxon>Pelagomonadales</taxon>
        <taxon>Pelagomonadaceae</taxon>
        <taxon>Aureococcus</taxon>
    </lineage>
</organism>
<dbReference type="Pfam" id="PF01156">
    <property type="entry name" value="IU_nuc_hydro"/>
    <property type="match status" value="1"/>
</dbReference>
<name>A0ABR1GEU1_AURAN</name>
<comment type="similarity">
    <text evidence="1">Belongs to the IUNH family.</text>
</comment>
<comment type="caution">
    <text evidence="4">The sequence shown here is derived from an EMBL/GenBank/DDBJ whole genome shotgun (WGS) entry which is preliminary data.</text>
</comment>
<evidence type="ECO:0000259" key="3">
    <source>
        <dbReference type="Pfam" id="PF01156"/>
    </source>
</evidence>